<keyword evidence="2" id="KW-1185">Reference proteome</keyword>
<evidence type="ECO:0000313" key="2">
    <source>
        <dbReference type="Proteomes" id="UP000494120"/>
    </source>
</evidence>
<organism evidence="1 2">
    <name type="scientific">Burkholderia aenigmatica</name>
    <dbReference type="NCBI Taxonomy" id="2015348"/>
    <lineage>
        <taxon>Bacteria</taxon>
        <taxon>Pseudomonadati</taxon>
        <taxon>Pseudomonadota</taxon>
        <taxon>Betaproteobacteria</taxon>
        <taxon>Burkholderiales</taxon>
        <taxon>Burkholderiaceae</taxon>
        <taxon>Burkholderia</taxon>
        <taxon>Burkholderia cepacia complex</taxon>
    </lineage>
</organism>
<reference evidence="1 2" key="1">
    <citation type="submission" date="2019-09" db="EMBL/GenBank/DDBJ databases">
        <authorList>
            <person name="Depoorter E."/>
        </authorList>
    </citation>
    <scope>NUCLEOTIDE SEQUENCE [LARGE SCALE GENOMIC DNA]</scope>
    <source>
        <strain evidence="1 2">R-17378</strain>
    </source>
</reference>
<comment type="caution">
    <text evidence="1">The sequence shown here is derived from an EMBL/GenBank/DDBJ whole genome shotgun (WGS) entry which is preliminary data.</text>
</comment>
<sequence>MSTSYREDCNRAKAAREGIIEQRPARKGGKKNTPVVVEYRTSESFLVNCHWANEAFDREWRRWGNYRTIEEAEKMIADQKRKRDLWEFRIKPN</sequence>
<accession>A0ABY6XYU2</accession>
<protein>
    <submittedName>
        <fullName evidence="1">Uncharacterized protein</fullName>
    </submittedName>
</protein>
<gene>
    <name evidence="1" type="ORF">BLA17378_04511</name>
</gene>
<dbReference type="EMBL" id="CABVQG010000016">
    <property type="protein sequence ID" value="VWC90128.1"/>
    <property type="molecule type" value="Genomic_DNA"/>
</dbReference>
<name>A0ABY6XYU2_9BURK</name>
<dbReference type="RefSeq" id="WP_174958568.1">
    <property type="nucleotide sequence ID" value="NZ_CABVQG010000016.1"/>
</dbReference>
<proteinExistence type="predicted"/>
<dbReference type="Proteomes" id="UP000494120">
    <property type="component" value="Unassembled WGS sequence"/>
</dbReference>
<evidence type="ECO:0000313" key="1">
    <source>
        <dbReference type="EMBL" id="VWC90128.1"/>
    </source>
</evidence>